<protein>
    <submittedName>
        <fullName evidence="5">10719_t:CDS:1</fullName>
    </submittedName>
</protein>
<organism evidence="5 6">
    <name type="scientific">Paraglomus occultum</name>
    <dbReference type="NCBI Taxonomy" id="144539"/>
    <lineage>
        <taxon>Eukaryota</taxon>
        <taxon>Fungi</taxon>
        <taxon>Fungi incertae sedis</taxon>
        <taxon>Mucoromycota</taxon>
        <taxon>Glomeromycotina</taxon>
        <taxon>Glomeromycetes</taxon>
        <taxon>Paraglomerales</taxon>
        <taxon>Paraglomeraceae</taxon>
        <taxon>Paraglomus</taxon>
    </lineage>
</organism>
<dbReference type="GO" id="GO:0005524">
    <property type="term" value="F:ATP binding"/>
    <property type="evidence" value="ECO:0007669"/>
    <property type="project" value="UniProtKB-KW"/>
</dbReference>
<reference evidence="5" key="1">
    <citation type="submission" date="2021-06" db="EMBL/GenBank/DDBJ databases">
        <authorList>
            <person name="Kallberg Y."/>
            <person name="Tangrot J."/>
            <person name="Rosling A."/>
        </authorList>
    </citation>
    <scope>NUCLEOTIDE SEQUENCE</scope>
    <source>
        <strain evidence="5">IA702</strain>
    </source>
</reference>
<dbReference type="Gene3D" id="1.10.510.10">
    <property type="entry name" value="Transferase(Phosphotransferase) domain 1"/>
    <property type="match status" value="1"/>
</dbReference>
<dbReference type="EMBL" id="CAJVPJ010000393">
    <property type="protein sequence ID" value="CAG8519934.1"/>
    <property type="molecule type" value="Genomic_DNA"/>
</dbReference>
<comment type="caution">
    <text evidence="5">The sequence shown here is derived from an EMBL/GenBank/DDBJ whole genome shotgun (WGS) entry which is preliminary data.</text>
</comment>
<dbReference type="PANTHER" id="PTHR45832:SF22">
    <property type="entry name" value="SERINE_THREONINE-PROTEIN KINASE SAMKA-RELATED"/>
    <property type="match status" value="1"/>
</dbReference>
<dbReference type="PROSITE" id="PS50011">
    <property type="entry name" value="PROTEIN_KINASE_DOM"/>
    <property type="match status" value="1"/>
</dbReference>
<evidence type="ECO:0000313" key="6">
    <source>
        <dbReference type="Proteomes" id="UP000789572"/>
    </source>
</evidence>
<dbReference type="PANTHER" id="PTHR45832">
    <property type="entry name" value="SERINE/THREONINE-PROTEIN KINASE SAMKA-RELATED-RELATED"/>
    <property type="match status" value="1"/>
</dbReference>
<dbReference type="OrthoDB" id="2446433at2759"/>
<evidence type="ECO:0000256" key="1">
    <source>
        <dbReference type="ARBA" id="ARBA00008874"/>
    </source>
</evidence>
<feature type="domain" description="Protein kinase" evidence="4">
    <location>
        <begin position="98"/>
        <end position="221"/>
    </location>
</feature>
<dbReference type="SUPFAM" id="SSF56112">
    <property type="entry name" value="Protein kinase-like (PK-like)"/>
    <property type="match status" value="1"/>
</dbReference>
<dbReference type="InterPro" id="IPR011009">
    <property type="entry name" value="Kinase-like_dom_sf"/>
</dbReference>
<dbReference type="InterPro" id="IPR051931">
    <property type="entry name" value="PAK3-like"/>
</dbReference>
<name>A0A9N9A7N7_9GLOM</name>
<dbReference type="AlphaFoldDB" id="A0A9N9A7N7"/>
<dbReference type="Pfam" id="PF00069">
    <property type="entry name" value="Pkinase"/>
    <property type="match status" value="1"/>
</dbReference>
<sequence>MTKITNEQKNKILQDLSSKNEWKAVQEAGSLIEKINDVEDERMPGEIYSNLLTDERLKDIQNPQPNSNLQKAVQALRDNGADLALDELIDHEKRKREIRINRRQERNIYQSMVDIKDVEMEHFDPHDYSSSSTTSSSIFQSMVEGVTVKSITENEISKNTSEPDLKDIKREIDILKNLRNKHIIQYYDTYSNDQELLIIMDYAENGTLTKFIDDNKDKKHN</sequence>
<accession>A0A9N9A7N7</accession>
<keyword evidence="2" id="KW-0547">Nucleotide-binding</keyword>
<evidence type="ECO:0000313" key="5">
    <source>
        <dbReference type="EMBL" id="CAG8519934.1"/>
    </source>
</evidence>
<gene>
    <name evidence="5" type="ORF">POCULU_LOCUS3517</name>
</gene>
<evidence type="ECO:0000259" key="4">
    <source>
        <dbReference type="PROSITE" id="PS50011"/>
    </source>
</evidence>
<evidence type="ECO:0000256" key="3">
    <source>
        <dbReference type="ARBA" id="ARBA00022840"/>
    </source>
</evidence>
<keyword evidence="6" id="KW-1185">Reference proteome</keyword>
<dbReference type="Proteomes" id="UP000789572">
    <property type="component" value="Unassembled WGS sequence"/>
</dbReference>
<dbReference type="InterPro" id="IPR000719">
    <property type="entry name" value="Prot_kinase_dom"/>
</dbReference>
<dbReference type="GO" id="GO:0004672">
    <property type="term" value="F:protein kinase activity"/>
    <property type="evidence" value="ECO:0007669"/>
    <property type="project" value="InterPro"/>
</dbReference>
<evidence type="ECO:0000256" key="2">
    <source>
        <dbReference type="ARBA" id="ARBA00022741"/>
    </source>
</evidence>
<proteinExistence type="inferred from homology"/>
<keyword evidence="3" id="KW-0067">ATP-binding</keyword>
<comment type="similarity">
    <text evidence="1">Belongs to the protein kinase superfamily. STE Ser/Thr protein kinase family. STE20 subfamily.</text>
</comment>